<dbReference type="InterPro" id="IPR055179">
    <property type="entry name" value="Tex-like_central_region"/>
</dbReference>
<evidence type="ECO:0000256" key="1">
    <source>
        <dbReference type="SAM" id="MobiDB-lite"/>
    </source>
</evidence>
<feature type="region of interest" description="Disordered" evidence="1">
    <location>
        <begin position="719"/>
        <end position="745"/>
    </location>
</feature>
<dbReference type="InterPro" id="IPR050437">
    <property type="entry name" value="Ribos_protein_bS1-like"/>
</dbReference>
<dbReference type="Gene3D" id="1.10.3500.10">
    <property type="entry name" value="Tex N-terminal region-like"/>
    <property type="match status" value="1"/>
</dbReference>
<dbReference type="InterPro" id="IPR018974">
    <property type="entry name" value="Tex-like_N"/>
</dbReference>
<dbReference type="GO" id="GO:0005829">
    <property type="term" value="C:cytosol"/>
    <property type="evidence" value="ECO:0007669"/>
    <property type="project" value="TreeGrafter"/>
</dbReference>
<dbReference type="GO" id="GO:0006412">
    <property type="term" value="P:translation"/>
    <property type="evidence" value="ECO:0007669"/>
    <property type="project" value="TreeGrafter"/>
</dbReference>
<dbReference type="SUPFAM" id="SSF53098">
    <property type="entry name" value="Ribonuclease H-like"/>
    <property type="match status" value="1"/>
</dbReference>
<reference evidence="3 4" key="1">
    <citation type="journal article" date="2015" name="Genome Announc.">
        <title>Complete Genome of Geobacter pickeringii G13T, a Metal-Reducing Isolate from Sedimentary Kaolin Deposits.</title>
        <authorList>
            <person name="Badalamenti J.P."/>
            <person name="Bond D.R."/>
        </authorList>
    </citation>
    <scope>NUCLEOTIDE SEQUENCE [LARGE SCALE GENOMIC DNA]</scope>
    <source>
        <strain evidence="3 4">G13</strain>
    </source>
</reference>
<feature type="compositionally biased region" description="Basic and acidic residues" evidence="1">
    <location>
        <begin position="728"/>
        <end position="739"/>
    </location>
</feature>
<dbReference type="InterPro" id="IPR003029">
    <property type="entry name" value="S1_domain"/>
</dbReference>
<organism evidence="3 4">
    <name type="scientific">Geobacter pickeringii</name>
    <dbReference type="NCBI Taxonomy" id="345632"/>
    <lineage>
        <taxon>Bacteria</taxon>
        <taxon>Pseudomonadati</taxon>
        <taxon>Thermodesulfobacteriota</taxon>
        <taxon>Desulfuromonadia</taxon>
        <taxon>Geobacterales</taxon>
        <taxon>Geobacteraceae</taxon>
        <taxon>Geobacter</taxon>
    </lineage>
</organism>
<dbReference type="SUPFAM" id="SSF50249">
    <property type="entry name" value="Nucleic acid-binding proteins"/>
    <property type="match status" value="1"/>
</dbReference>
<proteinExistence type="predicted"/>
<dbReference type="FunFam" id="1.10.10.650:FF:000001">
    <property type="entry name" value="S1 RNA-binding domain 1"/>
    <property type="match status" value="1"/>
</dbReference>
<dbReference type="Gene3D" id="3.30.420.140">
    <property type="entry name" value="YqgF/RNase H-like domain"/>
    <property type="match status" value="1"/>
</dbReference>
<feature type="domain" description="S1 motif" evidence="2">
    <location>
        <begin position="649"/>
        <end position="718"/>
    </location>
</feature>
<dbReference type="InterPro" id="IPR032639">
    <property type="entry name" value="Tex_YqgF"/>
</dbReference>
<dbReference type="AlphaFoldDB" id="A0A0B5BL32"/>
<dbReference type="InterPro" id="IPR023319">
    <property type="entry name" value="Tex-like_HTH_dom_sf"/>
</dbReference>
<accession>A0A0B5BL32</accession>
<dbReference type="FunFam" id="2.40.50.140:FF:000051">
    <property type="entry name" value="RNA-binding transcriptional accessory protein"/>
    <property type="match status" value="1"/>
</dbReference>
<dbReference type="Gene3D" id="1.10.150.310">
    <property type="entry name" value="Tex RuvX-like domain-like"/>
    <property type="match status" value="1"/>
</dbReference>
<dbReference type="Pfam" id="PF22706">
    <property type="entry name" value="Tex_central_region"/>
    <property type="match status" value="1"/>
</dbReference>
<dbReference type="OrthoDB" id="9804714at2"/>
<evidence type="ECO:0000313" key="4">
    <source>
        <dbReference type="Proteomes" id="UP000057609"/>
    </source>
</evidence>
<dbReference type="Pfam" id="PF09371">
    <property type="entry name" value="Tex_N"/>
    <property type="match status" value="1"/>
</dbReference>
<dbReference type="Pfam" id="PF16921">
    <property type="entry name" value="Tex_YqgF"/>
    <property type="match status" value="1"/>
</dbReference>
<dbReference type="InterPro" id="IPR010994">
    <property type="entry name" value="RuvA_2-like"/>
</dbReference>
<dbReference type="GO" id="GO:0006139">
    <property type="term" value="P:nucleobase-containing compound metabolic process"/>
    <property type="evidence" value="ECO:0007669"/>
    <property type="project" value="InterPro"/>
</dbReference>
<dbReference type="SMART" id="SM00316">
    <property type="entry name" value="S1"/>
    <property type="match status" value="1"/>
</dbReference>
<dbReference type="PANTHER" id="PTHR10724:SF10">
    <property type="entry name" value="S1 RNA-BINDING DOMAIN-CONTAINING PROTEIN 1"/>
    <property type="match status" value="1"/>
</dbReference>
<dbReference type="EMBL" id="CP009788">
    <property type="protein sequence ID" value="AJE04771.1"/>
    <property type="molecule type" value="Genomic_DNA"/>
</dbReference>
<dbReference type="PROSITE" id="PS50126">
    <property type="entry name" value="S1"/>
    <property type="match status" value="1"/>
</dbReference>
<dbReference type="Gene3D" id="1.10.10.650">
    <property type="entry name" value="RuvA domain 2-like"/>
    <property type="match status" value="1"/>
</dbReference>
<sequence>MSQSSETLRKITTFIIDETGLKPFQVENTVELLKEGATVPFIARYRKERTGELDEVQIRTVEERFTYFSELEERKSAVLKSIGEQGKLTPELQGRIEASRQKTEVEDLYLPYKPKRRTKATIARERGLEPLADLVAAQELTAGTPEEAALPFVDLVKEVPDAAAALEGAGHILAERLADDADARAFVRRLTGDDGIFASRVASDKKGAVTKFEMYYDHREPLKGVPSHRMLAMRRGEKEEVLLLAIEAPVEQVLAGLKARLVTRESIFRPLLERVAEDAYKRLIAPSIEVELRLEAKKLADEAAIRVFAQNLRNLLLAPPAGGKRVLGIDPGLRTGSKLAAVDGTGRFLEHVTIYPHTGEGRVAGAKKELLRLVAAHDVEMIAVGNGTAGREVEQFTKETLAEAGKRVPVVMVSEAGASVYSASEIARDEFPELDLTVRGAISIARRLQDPLAELVKIDPKSIGVGQYQHDVDQKALQKALDDVVESCVNHVGVDLNTASWALLSSVSGVGQSLARAIVAHRDATGPFASRRGLLKVPRFGEKAFEQAAGFLRIRGGEHPLDNTAVHPERYPVVETMAVDLGVSLTQLAADPALVARIDLRRYVTDAVGLPTLRDIVEELKKPGRDPREEFKTAAFRDDIRELADLREGMVLQGVVTNVTAFGAFVDIGVHQDGLVHVSHLSTRFVKDPNDAVRAGELVKVKVLAVDVARKRISLSIREAMEGGAPKPKGERSPREEKGSGGLDLAKLEQAGFRVKKK</sequence>
<dbReference type="InterPro" id="IPR037027">
    <property type="entry name" value="YqgF/RNaseH-like_dom_sf"/>
</dbReference>
<evidence type="ECO:0000313" key="3">
    <source>
        <dbReference type="EMBL" id="AJE04771.1"/>
    </source>
</evidence>
<dbReference type="KEGG" id="gpi:GPICK_01340"/>
<protein>
    <submittedName>
        <fullName evidence="3">Transcription accessory protein</fullName>
    </submittedName>
</protein>
<dbReference type="GO" id="GO:0003735">
    <property type="term" value="F:structural constituent of ribosome"/>
    <property type="evidence" value="ECO:0007669"/>
    <property type="project" value="TreeGrafter"/>
</dbReference>
<dbReference type="GO" id="GO:0003729">
    <property type="term" value="F:mRNA binding"/>
    <property type="evidence" value="ECO:0007669"/>
    <property type="project" value="UniProtKB-ARBA"/>
</dbReference>
<gene>
    <name evidence="3" type="ORF">GPICK_01340</name>
</gene>
<dbReference type="Pfam" id="PF12836">
    <property type="entry name" value="HHH_3"/>
    <property type="match status" value="1"/>
</dbReference>
<dbReference type="Pfam" id="PF17674">
    <property type="entry name" value="HHH_9"/>
    <property type="match status" value="1"/>
</dbReference>
<dbReference type="InterPro" id="IPR041692">
    <property type="entry name" value="HHH_9"/>
</dbReference>
<dbReference type="SUPFAM" id="SSF158832">
    <property type="entry name" value="Tex N-terminal region-like"/>
    <property type="match status" value="1"/>
</dbReference>
<dbReference type="SMART" id="SM00732">
    <property type="entry name" value="YqgFc"/>
    <property type="match status" value="1"/>
</dbReference>
<dbReference type="CDD" id="cd05685">
    <property type="entry name" value="S1_Tex"/>
    <property type="match status" value="1"/>
</dbReference>
<dbReference type="InterPro" id="IPR012337">
    <property type="entry name" value="RNaseH-like_sf"/>
</dbReference>
<dbReference type="InterPro" id="IPR012340">
    <property type="entry name" value="NA-bd_OB-fold"/>
</dbReference>
<evidence type="ECO:0000259" key="2">
    <source>
        <dbReference type="PROSITE" id="PS50126"/>
    </source>
</evidence>
<dbReference type="STRING" id="345632.GPICK_01340"/>
<dbReference type="RefSeq" id="WP_039745114.1">
    <property type="nucleotide sequence ID" value="NZ_CP009788.1"/>
</dbReference>
<dbReference type="Gene3D" id="2.40.50.140">
    <property type="entry name" value="Nucleic acid-binding proteins"/>
    <property type="match status" value="1"/>
</dbReference>
<keyword evidence="4" id="KW-1185">Reference proteome</keyword>
<dbReference type="HOGENOM" id="CLU_009833_0_2_7"/>
<dbReference type="PANTHER" id="PTHR10724">
    <property type="entry name" value="30S RIBOSOMAL PROTEIN S1"/>
    <property type="match status" value="1"/>
</dbReference>
<dbReference type="SUPFAM" id="SSF47781">
    <property type="entry name" value="RuvA domain 2-like"/>
    <property type="match status" value="2"/>
</dbReference>
<dbReference type="InterPro" id="IPR006641">
    <property type="entry name" value="YqgF/RNaseH-like_dom"/>
</dbReference>
<dbReference type="Proteomes" id="UP000057609">
    <property type="component" value="Chromosome"/>
</dbReference>
<name>A0A0B5BL32_9BACT</name>
<dbReference type="FunFam" id="3.30.420.140:FF:000001">
    <property type="entry name" value="RNA-binding transcriptional accessory protein"/>
    <property type="match status" value="1"/>
</dbReference>
<dbReference type="Pfam" id="PF00575">
    <property type="entry name" value="S1"/>
    <property type="match status" value="1"/>
</dbReference>
<dbReference type="InterPro" id="IPR023323">
    <property type="entry name" value="Tex-like_dom_sf"/>
</dbReference>
<dbReference type="InterPro" id="IPR044146">
    <property type="entry name" value="S1_Tex"/>
</dbReference>